<dbReference type="PANTHER" id="PTHR30349">
    <property type="entry name" value="PHAGE INTEGRASE-RELATED"/>
    <property type="match status" value="1"/>
</dbReference>
<evidence type="ECO:0000313" key="6">
    <source>
        <dbReference type="EMBL" id="SKB94253.1"/>
    </source>
</evidence>
<dbReference type="AlphaFoldDB" id="A0A1T5FDL0"/>
<evidence type="ECO:0000256" key="2">
    <source>
        <dbReference type="ARBA" id="ARBA00023125"/>
    </source>
</evidence>
<comment type="similarity">
    <text evidence="1">Belongs to the 'phage' integrase family.</text>
</comment>
<protein>
    <submittedName>
        <fullName evidence="6">Phage integrase family protein</fullName>
    </submittedName>
</protein>
<dbReference type="Pfam" id="PF00589">
    <property type="entry name" value="Phage_integrase"/>
    <property type="match status" value="1"/>
</dbReference>
<dbReference type="InterPro" id="IPR025269">
    <property type="entry name" value="SAM-like_dom"/>
</dbReference>
<keyword evidence="3" id="KW-0233">DNA recombination</keyword>
<dbReference type="RefSeq" id="WP_079667203.1">
    <property type="nucleotide sequence ID" value="NZ_FUYZ01000006.1"/>
</dbReference>
<dbReference type="Proteomes" id="UP000191112">
    <property type="component" value="Unassembled WGS sequence"/>
</dbReference>
<dbReference type="STRING" id="619805.SAMN05660477_01965"/>
<organism evidence="6 7">
    <name type="scientific">Soonwooa buanensis</name>
    <dbReference type="NCBI Taxonomy" id="619805"/>
    <lineage>
        <taxon>Bacteria</taxon>
        <taxon>Pseudomonadati</taxon>
        <taxon>Bacteroidota</taxon>
        <taxon>Flavobacteriia</taxon>
        <taxon>Flavobacteriales</taxon>
        <taxon>Weeksellaceae</taxon>
        <taxon>Chryseobacterium group</taxon>
        <taxon>Soonwooa</taxon>
    </lineage>
</organism>
<proteinExistence type="inferred from homology"/>
<dbReference type="GO" id="GO:0015074">
    <property type="term" value="P:DNA integration"/>
    <property type="evidence" value="ECO:0007669"/>
    <property type="project" value="InterPro"/>
</dbReference>
<keyword evidence="7" id="KW-1185">Reference proteome</keyword>
<feature type="domain" description="Tyr recombinase" evidence="4">
    <location>
        <begin position="230"/>
        <end position="408"/>
    </location>
</feature>
<keyword evidence="2" id="KW-0238">DNA-binding</keyword>
<dbReference type="GO" id="GO:0003677">
    <property type="term" value="F:DNA binding"/>
    <property type="evidence" value="ECO:0007669"/>
    <property type="project" value="UniProtKB-KW"/>
</dbReference>
<dbReference type="OrthoDB" id="1493636at2"/>
<evidence type="ECO:0000256" key="1">
    <source>
        <dbReference type="ARBA" id="ARBA00008857"/>
    </source>
</evidence>
<dbReference type="Gene3D" id="1.10.443.10">
    <property type="entry name" value="Intergrase catalytic core"/>
    <property type="match status" value="1"/>
</dbReference>
<gene>
    <name evidence="6" type="ORF">SAMN05660477_01965</name>
</gene>
<evidence type="ECO:0000256" key="3">
    <source>
        <dbReference type="ARBA" id="ARBA00023172"/>
    </source>
</evidence>
<accession>A0A1T5FDL0</accession>
<evidence type="ECO:0000313" key="7">
    <source>
        <dbReference type="Proteomes" id="UP000191112"/>
    </source>
</evidence>
<dbReference type="InterPro" id="IPR050090">
    <property type="entry name" value="Tyrosine_recombinase_XerCD"/>
</dbReference>
<evidence type="ECO:0000259" key="5">
    <source>
        <dbReference type="Pfam" id="PF13102"/>
    </source>
</evidence>
<dbReference type="InterPro" id="IPR002104">
    <property type="entry name" value="Integrase_catalytic"/>
</dbReference>
<feature type="domain" description="Phage integrase SAM-like" evidence="5">
    <location>
        <begin position="132"/>
        <end position="214"/>
    </location>
</feature>
<sequence>MATVKFIVQSESDNAPIYVRLSLSKSESFKRKTREIVNPKQWNSKKGTPINIQVGTKDIINQKDDLVNVLAKIERFIIEEYRKRSETDIINGLWLEETIIAFYSGGKRLAQLDFLDNYLEYYLKDVLPFRKNRGKAITESTIKKQKTIISKIQEFLKLQNKRLKVSDYDVKLSNKFEQFLEKQGISKNTIGRYVKYPKTIISHAKTLDIEVNEHLSEIKGYTTDTPTIYITESELQQIADITFLNIGHTNTKDWLIIGFYTGQRASDLLQMNKRQLIEIEGDLFINLSQKKTATPVLIPVHHKVKEILKIRNGNFPPTYSDNIESAKTIFNTNLRSIAKQANINRLEWGKKWNDETKRFDYGNYPLHEIISSHVCRRSFATHNYAKMPTPIIMAVTGHKTEKEFLNYIGKSTNDLSKQMFDYWRKEKGTEQIQQSIKTVN</sequence>
<dbReference type="InterPro" id="IPR010998">
    <property type="entry name" value="Integrase_recombinase_N"/>
</dbReference>
<evidence type="ECO:0000259" key="4">
    <source>
        <dbReference type="Pfam" id="PF00589"/>
    </source>
</evidence>
<dbReference type="InterPro" id="IPR011010">
    <property type="entry name" value="DNA_brk_join_enz"/>
</dbReference>
<dbReference type="GO" id="GO:0006310">
    <property type="term" value="P:DNA recombination"/>
    <property type="evidence" value="ECO:0007669"/>
    <property type="project" value="UniProtKB-KW"/>
</dbReference>
<name>A0A1T5FDL0_9FLAO</name>
<dbReference type="PANTHER" id="PTHR30349:SF64">
    <property type="entry name" value="PROPHAGE INTEGRASE INTD-RELATED"/>
    <property type="match status" value="1"/>
</dbReference>
<dbReference type="InterPro" id="IPR013762">
    <property type="entry name" value="Integrase-like_cat_sf"/>
</dbReference>
<dbReference type="Gene3D" id="1.10.150.130">
    <property type="match status" value="1"/>
</dbReference>
<dbReference type="EMBL" id="FUYZ01000006">
    <property type="protein sequence ID" value="SKB94253.1"/>
    <property type="molecule type" value="Genomic_DNA"/>
</dbReference>
<dbReference type="SUPFAM" id="SSF56349">
    <property type="entry name" value="DNA breaking-rejoining enzymes"/>
    <property type="match status" value="1"/>
</dbReference>
<reference evidence="6 7" key="1">
    <citation type="submission" date="2017-02" db="EMBL/GenBank/DDBJ databases">
        <authorList>
            <person name="Peterson S.W."/>
        </authorList>
    </citation>
    <scope>NUCLEOTIDE SEQUENCE [LARGE SCALE GENOMIC DNA]</scope>
    <source>
        <strain evidence="6 7">DSM 22323</strain>
    </source>
</reference>
<dbReference type="Pfam" id="PF13102">
    <property type="entry name" value="Phage_int_SAM_5"/>
    <property type="match status" value="1"/>
</dbReference>